<keyword evidence="7" id="KW-1185">Reference proteome</keyword>
<dbReference type="GO" id="GO:0003700">
    <property type="term" value="F:DNA-binding transcription factor activity"/>
    <property type="evidence" value="ECO:0007669"/>
    <property type="project" value="TreeGrafter"/>
</dbReference>
<accession>A0A5B8U4W4</accession>
<keyword evidence="3" id="KW-0804">Transcription</keyword>
<name>A0A5B8U4W4_9ACTN</name>
<proteinExistence type="predicted"/>
<dbReference type="Pfam" id="PF00440">
    <property type="entry name" value="TetR_N"/>
    <property type="match status" value="1"/>
</dbReference>
<evidence type="ECO:0000259" key="5">
    <source>
        <dbReference type="PROSITE" id="PS50977"/>
    </source>
</evidence>
<evidence type="ECO:0000256" key="3">
    <source>
        <dbReference type="ARBA" id="ARBA00023163"/>
    </source>
</evidence>
<dbReference type="PROSITE" id="PS50977">
    <property type="entry name" value="HTH_TETR_2"/>
    <property type="match status" value="1"/>
</dbReference>
<feature type="domain" description="HTH tetR-type" evidence="5">
    <location>
        <begin position="73"/>
        <end position="133"/>
    </location>
</feature>
<dbReference type="Proteomes" id="UP000321805">
    <property type="component" value="Chromosome"/>
</dbReference>
<dbReference type="InterPro" id="IPR001647">
    <property type="entry name" value="HTH_TetR"/>
</dbReference>
<dbReference type="InterPro" id="IPR009057">
    <property type="entry name" value="Homeodomain-like_sf"/>
</dbReference>
<feature type="DNA-binding region" description="H-T-H motif" evidence="4">
    <location>
        <begin position="96"/>
        <end position="115"/>
    </location>
</feature>
<dbReference type="PANTHER" id="PTHR30055:SF234">
    <property type="entry name" value="HTH-TYPE TRANSCRIPTIONAL REGULATOR BETI"/>
    <property type="match status" value="1"/>
</dbReference>
<keyword evidence="1" id="KW-0805">Transcription regulation</keyword>
<evidence type="ECO:0000256" key="1">
    <source>
        <dbReference type="ARBA" id="ARBA00023015"/>
    </source>
</evidence>
<sequence length="256" mass="28544">MKRTPMLPRKPSWASLGPMIRGAVVCMSDSFHWTMVSHENVRPSCGPVKMFRETFMSDQKRTYRKTRRADLEEETRRRITESAVALHEELGPARTSISAIAEHAGVRRSTVYRHFPDDESLFAACSSHYRAAHPPPDPCAWAGIEDPARRTATALGELYAFYRQTEGMYTSLLRDEALVPIVHRRLGDFYGYLRAVQDGLMAGRGLRGHAGRRTRAALGHALAFPTWRSLAREHGLADGEAVGLMVVLVEGAAAAR</sequence>
<dbReference type="KEGG" id="bsol:FSW04_10320"/>
<dbReference type="InterPro" id="IPR050109">
    <property type="entry name" value="HTH-type_TetR-like_transc_reg"/>
</dbReference>
<evidence type="ECO:0000256" key="4">
    <source>
        <dbReference type="PROSITE-ProRule" id="PRU00335"/>
    </source>
</evidence>
<protein>
    <submittedName>
        <fullName evidence="6">TetR/AcrR family transcriptional regulator</fullName>
    </submittedName>
</protein>
<dbReference type="SUPFAM" id="SSF46689">
    <property type="entry name" value="Homeodomain-like"/>
    <property type="match status" value="1"/>
</dbReference>
<dbReference type="PRINTS" id="PR00455">
    <property type="entry name" value="HTHTETR"/>
</dbReference>
<evidence type="ECO:0000313" key="7">
    <source>
        <dbReference type="Proteomes" id="UP000321805"/>
    </source>
</evidence>
<dbReference type="AlphaFoldDB" id="A0A5B8U4W4"/>
<reference evidence="6 7" key="1">
    <citation type="journal article" date="2018" name="J. Microbiol.">
        <title>Baekduia soli gen. nov., sp. nov., a novel bacterium isolated from the soil of Baekdu Mountain and proposal of a novel family name, Baekduiaceae fam. nov.</title>
        <authorList>
            <person name="An D.S."/>
            <person name="Siddiqi M.Z."/>
            <person name="Kim K.H."/>
            <person name="Yu H.S."/>
            <person name="Im W.T."/>
        </authorList>
    </citation>
    <scope>NUCLEOTIDE SEQUENCE [LARGE SCALE GENOMIC DNA]</scope>
    <source>
        <strain evidence="6 7">BR7-21</strain>
    </source>
</reference>
<gene>
    <name evidence="6" type="ORF">FSW04_10320</name>
</gene>
<keyword evidence="2 4" id="KW-0238">DNA-binding</keyword>
<evidence type="ECO:0000256" key="2">
    <source>
        <dbReference type="ARBA" id="ARBA00023125"/>
    </source>
</evidence>
<dbReference type="OrthoDB" id="6077212at2"/>
<organism evidence="6 7">
    <name type="scientific">Baekduia soli</name>
    <dbReference type="NCBI Taxonomy" id="496014"/>
    <lineage>
        <taxon>Bacteria</taxon>
        <taxon>Bacillati</taxon>
        <taxon>Actinomycetota</taxon>
        <taxon>Thermoleophilia</taxon>
        <taxon>Solirubrobacterales</taxon>
        <taxon>Baekduiaceae</taxon>
        <taxon>Baekduia</taxon>
    </lineage>
</organism>
<evidence type="ECO:0000313" key="6">
    <source>
        <dbReference type="EMBL" id="QEC47925.1"/>
    </source>
</evidence>
<dbReference type="GO" id="GO:0000976">
    <property type="term" value="F:transcription cis-regulatory region binding"/>
    <property type="evidence" value="ECO:0007669"/>
    <property type="project" value="TreeGrafter"/>
</dbReference>
<dbReference type="PANTHER" id="PTHR30055">
    <property type="entry name" value="HTH-TYPE TRANSCRIPTIONAL REGULATOR RUTR"/>
    <property type="match status" value="1"/>
</dbReference>
<dbReference type="EMBL" id="CP042430">
    <property type="protein sequence ID" value="QEC47925.1"/>
    <property type="molecule type" value="Genomic_DNA"/>
</dbReference>
<dbReference type="Gene3D" id="1.10.357.10">
    <property type="entry name" value="Tetracycline Repressor, domain 2"/>
    <property type="match status" value="1"/>
</dbReference>